<proteinExistence type="predicted"/>
<feature type="domain" description="MGAT4 conserved region" evidence="2">
    <location>
        <begin position="169"/>
        <end position="441"/>
    </location>
</feature>
<evidence type="ECO:0000313" key="3">
    <source>
        <dbReference type="EMBL" id="CAB3226342.1"/>
    </source>
</evidence>
<dbReference type="Pfam" id="PF04666">
    <property type="entry name" value="MGAT4_cons"/>
    <property type="match status" value="1"/>
</dbReference>
<dbReference type="GO" id="GO:0005793">
    <property type="term" value="C:endoplasmic reticulum-Golgi intermediate compartment"/>
    <property type="evidence" value="ECO:0007669"/>
    <property type="project" value="TreeGrafter"/>
</dbReference>
<evidence type="ECO:0000313" key="4">
    <source>
        <dbReference type="Proteomes" id="UP000494106"/>
    </source>
</evidence>
<dbReference type="EMBL" id="CADEBC010000208">
    <property type="protein sequence ID" value="CAB3226342.1"/>
    <property type="molecule type" value="Genomic_DNA"/>
</dbReference>
<keyword evidence="1" id="KW-0812">Transmembrane</keyword>
<feature type="transmembrane region" description="Helical" evidence="1">
    <location>
        <begin position="32"/>
        <end position="54"/>
    </location>
</feature>
<dbReference type="GO" id="GO:0005783">
    <property type="term" value="C:endoplasmic reticulum"/>
    <property type="evidence" value="ECO:0007669"/>
    <property type="project" value="TreeGrafter"/>
</dbReference>
<dbReference type="InterPro" id="IPR006759">
    <property type="entry name" value="Glyco_transf_54"/>
</dbReference>
<protein>
    <recommendedName>
        <fullName evidence="2">MGAT4 conserved region domain-containing protein</fullName>
    </recommendedName>
</protein>
<dbReference type="GO" id="GO:0008375">
    <property type="term" value="F:acetylglucosaminyltransferase activity"/>
    <property type="evidence" value="ECO:0007669"/>
    <property type="project" value="TreeGrafter"/>
</dbReference>
<comment type="caution">
    <text evidence="3">The sequence shown here is derived from an EMBL/GenBank/DDBJ whole genome shotgun (WGS) entry which is preliminary data.</text>
</comment>
<organism evidence="3 4">
    <name type="scientific">Arctia plantaginis</name>
    <name type="common">Wood tiger moth</name>
    <name type="synonym">Phalaena plantaginis</name>
    <dbReference type="NCBI Taxonomy" id="874455"/>
    <lineage>
        <taxon>Eukaryota</taxon>
        <taxon>Metazoa</taxon>
        <taxon>Ecdysozoa</taxon>
        <taxon>Arthropoda</taxon>
        <taxon>Hexapoda</taxon>
        <taxon>Insecta</taxon>
        <taxon>Pterygota</taxon>
        <taxon>Neoptera</taxon>
        <taxon>Endopterygota</taxon>
        <taxon>Lepidoptera</taxon>
        <taxon>Glossata</taxon>
        <taxon>Ditrysia</taxon>
        <taxon>Noctuoidea</taxon>
        <taxon>Erebidae</taxon>
        <taxon>Arctiinae</taxon>
        <taxon>Arctia</taxon>
    </lineage>
</organism>
<reference evidence="3 4" key="1">
    <citation type="submission" date="2020-04" db="EMBL/GenBank/DDBJ databases">
        <authorList>
            <person name="Wallbank WR R."/>
            <person name="Pardo Diaz C."/>
            <person name="Kozak K."/>
            <person name="Martin S."/>
            <person name="Jiggins C."/>
            <person name="Moest M."/>
            <person name="Warren A I."/>
            <person name="Byers J.R.P. K."/>
            <person name="Montejo-Kovacevich G."/>
            <person name="Yen C E."/>
        </authorList>
    </citation>
    <scope>NUCLEOTIDE SEQUENCE [LARGE SCALE GENOMIC DNA]</scope>
</reference>
<dbReference type="GO" id="GO:0006487">
    <property type="term" value="P:protein N-linked glycosylation"/>
    <property type="evidence" value="ECO:0007669"/>
    <property type="project" value="TreeGrafter"/>
</dbReference>
<dbReference type="PANTHER" id="PTHR12062:SF9">
    <property type="entry name" value="ALPHA-1,3-MANNOSYL-GLYCOPROTEIN 4-BETA-N-ACETYLGLUCOSAMINYLTRANSFERASE A, ISOFORM A"/>
    <property type="match status" value="1"/>
</dbReference>
<keyword evidence="4" id="KW-1185">Reference proteome</keyword>
<keyword evidence="1" id="KW-0472">Membrane</keyword>
<dbReference type="AlphaFoldDB" id="A0A8S0Z3A2"/>
<keyword evidence="1" id="KW-1133">Transmembrane helix</keyword>
<evidence type="ECO:0000256" key="1">
    <source>
        <dbReference type="SAM" id="Phobius"/>
    </source>
</evidence>
<gene>
    <name evidence="3" type="ORF">APLA_LOCUS2812</name>
</gene>
<evidence type="ECO:0000259" key="2">
    <source>
        <dbReference type="Pfam" id="PF04666"/>
    </source>
</evidence>
<sequence length="442" mass="50225">MPGNSRTRSIVIQPNTMARNCGWILMTPKKRILACLLSLLVVVFTIIIITTATWQKSSSDQTKIQQPAHNEPQLMREKNMEESIASIKSKLDFLESQYRGRQEDLLNLHSKIATGRGANLTVSQHNSVHGASSTTFAPEVVALLKNMSGTHTAAGIHTRNLQQLRTPFVYQLLPHLMSDPYSLKPAYHMKGRRNFSDIVFGIPTVKRDKESYLMITLLNLIAGMSKAETDTVLIIVMIGETDLEYIINTAKQIETMFEKQVEQGLIEVISPSPSYYPDFESLPSTLGDSHKRVKWRTKQNLDTIYLMAYAQSKGTFYLMLEDDIVAKKNYVSQIKQFAAATSVINPNWFYIEFCHVGGIGKLFRTADLTNFITYVQLFYKNMPIDWLLESYLADRVCTIDKNSKTCAEEKLKIRPKFMASLFQHIGLYSSLKGKIQKVKRKS</sequence>
<dbReference type="PANTHER" id="PTHR12062">
    <property type="entry name" value="N-ACETYLGLUCOSAMINYLTRANSFERASE VI"/>
    <property type="match status" value="1"/>
</dbReference>
<dbReference type="InterPro" id="IPR057279">
    <property type="entry name" value="MGAT4"/>
</dbReference>
<dbReference type="GO" id="GO:0005795">
    <property type="term" value="C:Golgi stack"/>
    <property type="evidence" value="ECO:0007669"/>
    <property type="project" value="TreeGrafter"/>
</dbReference>
<dbReference type="Proteomes" id="UP000494106">
    <property type="component" value="Unassembled WGS sequence"/>
</dbReference>
<name>A0A8S0Z3A2_ARCPL</name>
<dbReference type="OrthoDB" id="2016523at2759"/>
<accession>A0A8S0Z3A2</accession>